<feature type="region of interest" description="Disordered" evidence="13">
    <location>
        <begin position="183"/>
        <end position="211"/>
    </location>
</feature>
<dbReference type="EC" id="3.1.3.16" evidence="12"/>
<comment type="catalytic activity">
    <reaction evidence="9 12">
        <text>O-phospho-L-seryl-[protein] + H2O = L-seryl-[protein] + phosphate</text>
        <dbReference type="Rhea" id="RHEA:20629"/>
        <dbReference type="Rhea" id="RHEA-COMP:9863"/>
        <dbReference type="Rhea" id="RHEA-COMP:11604"/>
        <dbReference type="ChEBI" id="CHEBI:15377"/>
        <dbReference type="ChEBI" id="CHEBI:29999"/>
        <dbReference type="ChEBI" id="CHEBI:43474"/>
        <dbReference type="ChEBI" id="CHEBI:83421"/>
        <dbReference type="EC" id="3.1.3.16"/>
    </reaction>
</comment>
<evidence type="ECO:0000313" key="15">
    <source>
        <dbReference type="EMBL" id="KAH0215644.1"/>
    </source>
</evidence>
<keyword evidence="6 12" id="KW-0862">Zinc</keyword>
<dbReference type="Pfam" id="PF04181">
    <property type="entry name" value="RPAP2_Rtr1"/>
    <property type="match status" value="1"/>
</dbReference>
<reference evidence="15" key="2">
    <citation type="submission" date="2021-08" db="EMBL/GenBank/DDBJ databases">
        <authorList>
            <person name="Gostincar C."/>
            <person name="Sun X."/>
            <person name="Song Z."/>
            <person name="Gunde-Cimerman N."/>
        </authorList>
    </citation>
    <scope>NUCLEOTIDE SEQUENCE</scope>
    <source>
        <strain evidence="15">EXF-8016</strain>
    </source>
</reference>
<keyword evidence="8 12" id="KW-0539">Nucleus</keyword>
<organism evidence="15 16">
    <name type="scientific">Aureobasidium melanogenum</name>
    <name type="common">Aureobasidium pullulans var. melanogenum</name>
    <dbReference type="NCBI Taxonomy" id="46634"/>
    <lineage>
        <taxon>Eukaryota</taxon>
        <taxon>Fungi</taxon>
        <taxon>Dikarya</taxon>
        <taxon>Ascomycota</taxon>
        <taxon>Pezizomycotina</taxon>
        <taxon>Dothideomycetes</taxon>
        <taxon>Dothideomycetidae</taxon>
        <taxon>Dothideales</taxon>
        <taxon>Saccotheciaceae</taxon>
        <taxon>Aureobasidium</taxon>
    </lineage>
</organism>
<gene>
    <name evidence="15" type="ORF">KCV03_g7945</name>
</gene>
<evidence type="ECO:0000256" key="1">
    <source>
        <dbReference type="ARBA" id="ARBA00004123"/>
    </source>
</evidence>
<comment type="catalytic activity">
    <reaction evidence="10 12">
        <text>O-phospho-L-threonyl-[protein] + H2O = L-threonyl-[protein] + phosphate</text>
        <dbReference type="Rhea" id="RHEA:47004"/>
        <dbReference type="Rhea" id="RHEA-COMP:11060"/>
        <dbReference type="Rhea" id="RHEA-COMP:11605"/>
        <dbReference type="ChEBI" id="CHEBI:15377"/>
        <dbReference type="ChEBI" id="CHEBI:30013"/>
        <dbReference type="ChEBI" id="CHEBI:43474"/>
        <dbReference type="ChEBI" id="CHEBI:61977"/>
        <dbReference type="EC" id="3.1.3.16"/>
    </reaction>
</comment>
<evidence type="ECO:0000256" key="9">
    <source>
        <dbReference type="ARBA" id="ARBA00047761"/>
    </source>
</evidence>
<dbReference type="GO" id="GO:0005634">
    <property type="term" value="C:nucleus"/>
    <property type="evidence" value="ECO:0007669"/>
    <property type="project" value="UniProtKB-SubCell"/>
</dbReference>
<dbReference type="OrthoDB" id="2590500at2759"/>
<comment type="function">
    <text evidence="12">Putative RNA polymerase II subunit B1 C-terminal domain (CTD) phosphatase involved in RNA polymerase II transcription regulation.</text>
</comment>
<feature type="non-terminal residue" evidence="15">
    <location>
        <position position="290"/>
    </location>
</feature>
<feature type="domain" description="RTR1-type" evidence="14">
    <location>
        <begin position="95"/>
        <end position="170"/>
    </location>
</feature>
<dbReference type="InterPro" id="IPR007308">
    <property type="entry name" value="Rtr1/RPAP2_dom"/>
</dbReference>
<name>A0A9P8K5T5_AURME</name>
<feature type="compositionally biased region" description="Low complexity" evidence="13">
    <location>
        <begin position="186"/>
        <end position="199"/>
    </location>
</feature>
<evidence type="ECO:0000259" key="14">
    <source>
        <dbReference type="PROSITE" id="PS51479"/>
    </source>
</evidence>
<sequence>MSTSQPQPKSILKKSSSHTSSPLDTTSSLLPPDTNLKIRPKSDAERKRLETAIQHAHLIQEQKAILAKNLDYIEELSDYPADATASASETKAFLEFLRQFQPSDYDALIEERHVNGRCGYTLCANAPRKAVAKAPWQKGRGVENWCSDDCARKALYVKAQLSETPAWERRAGDRNPLVLYGGGGTAAAKPPTPAQTQLPVRPKPTPASNSRDLAYERGEIDKVADAKMDKVLKAQVQENNIISSVMPPTQTSFADSDIHNLIEGYQPRGVQQGNHITIKSEDADSDQEDD</sequence>
<evidence type="ECO:0000256" key="4">
    <source>
        <dbReference type="ARBA" id="ARBA00022771"/>
    </source>
</evidence>
<feature type="region of interest" description="Disordered" evidence="13">
    <location>
        <begin position="266"/>
        <end position="290"/>
    </location>
</feature>
<dbReference type="InterPro" id="IPR038534">
    <property type="entry name" value="Rtr1/RPAP2_sf"/>
</dbReference>
<dbReference type="PANTHER" id="PTHR14732">
    <property type="entry name" value="RNA POLYMERASE II SUBUNIT B1 CTD PHOSPHATASE RPAP2-RELATED"/>
    <property type="match status" value="1"/>
</dbReference>
<evidence type="ECO:0000256" key="2">
    <source>
        <dbReference type="ARBA" id="ARBA00005676"/>
    </source>
</evidence>
<evidence type="ECO:0000313" key="16">
    <source>
        <dbReference type="Proteomes" id="UP000767238"/>
    </source>
</evidence>
<keyword evidence="5 12" id="KW-0378">Hydrolase</keyword>
<evidence type="ECO:0000256" key="12">
    <source>
        <dbReference type="RuleBase" id="RU367080"/>
    </source>
</evidence>
<dbReference type="GO" id="GO:0043175">
    <property type="term" value="F:RNA polymerase core enzyme binding"/>
    <property type="evidence" value="ECO:0007669"/>
    <property type="project" value="UniProtKB-UniRule"/>
</dbReference>
<evidence type="ECO:0000256" key="7">
    <source>
        <dbReference type="ARBA" id="ARBA00022912"/>
    </source>
</evidence>
<evidence type="ECO:0000256" key="13">
    <source>
        <dbReference type="SAM" id="MobiDB-lite"/>
    </source>
</evidence>
<evidence type="ECO:0000256" key="8">
    <source>
        <dbReference type="ARBA" id="ARBA00023242"/>
    </source>
</evidence>
<dbReference type="GO" id="GO:0005737">
    <property type="term" value="C:cytoplasm"/>
    <property type="evidence" value="ECO:0007669"/>
    <property type="project" value="TreeGrafter"/>
</dbReference>
<comment type="similarity">
    <text evidence="2 11 12">Belongs to the RPAP2 family.</text>
</comment>
<evidence type="ECO:0000256" key="5">
    <source>
        <dbReference type="ARBA" id="ARBA00022801"/>
    </source>
</evidence>
<reference evidence="15" key="1">
    <citation type="journal article" date="2021" name="J Fungi (Basel)">
        <title>Virulence traits and population genomics of the black yeast Aureobasidium melanogenum.</title>
        <authorList>
            <person name="Cernosa A."/>
            <person name="Sun X."/>
            <person name="Gostincar C."/>
            <person name="Fang C."/>
            <person name="Gunde-Cimerman N."/>
            <person name="Song Z."/>
        </authorList>
    </citation>
    <scope>NUCLEOTIDE SEQUENCE</scope>
    <source>
        <strain evidence="15">EXF-8016</strain>
    </source>
</reference>
<dbReference type="PANTHER" id="PTHR14732:SF0">
    <property type="entry name" value="RNA POLYMERASE II SUBUNIT B1 CTD PHOSPHATASE RPAP2-RELATED"/>
    <property type="match status" value="1"/>
</dbReference>
<keyword evidence="4 12" id="KW-0863">Zinc-finger</keyword>
<feature type="region of interest" description="Disordered" evidence="13">
    <location>
        <begin position="1"/>
        <end position="43"/>
    </location>
</feature>
<keyword evidence="7 12" id="KW-0904">Protein phosphatase</keyword>
<evidence type="ECO:0000256" key="6">
    <source>
        <dbReference type="ARBA" id="ARBA00022833"/>
    </source>
</evidence>
<keyword evidence="3 12" id="KW-0479">Metal-binding</keyword>
<dbReference type="Gene3D" id="1.25.40.820">
    <property type="match status" value="1"/>
</dbReference>
<dbReference type="InterPro" id="IPR039693">
    <property type="entry name" value="Rtr1/RPAP2"/>
</dbReference>
<dbReference type="GO" id="GO:0008420">
    <property type="term" value="F:RNA polymerase II CTD heptapeptide repeat phosphatase activity"/>
    <property type="evidence" value="ECO:0007669"/>
    <property type="project" value="UniProtKB-UniRule"/>
</dbReference>
<evidence type="ECO:0000256" key="3">
    <source>
        <dbReference type="ARBA" id="ARBA00022723"/>
    </source>
</evidence>
<dbReference type="PROSITE" id="PS51479">
    <property type="entry name" value="ZF_RTR1"/>
    <property type="match status" value="1"/>
</dbReference>
<dbReference type="GO" id="GO:0008270">
    <property type="term" value="F:zinc ion binding"/>
    <property type="evidence" value="ECO:0007669"/>
    <property type="project" value="UniProtKB-KW"/>
</dbReference>
<evidence type="ECO:0000256" key="10">
    <source>
        <dbReference type="ARBA" id="ARBA00048336"/>
    </source>
</evidence>
<evidence type="ECO:0000256" key="11">
    <source>
        <dbReference type="PROSITE-ProRule" id="PRU00812"/>
    </source>
</evidence>
<dbReference type="AlphaFoldDB" id="A0A9P8K5T5"/>
<dbReference type="Proteomes" id="UP000767238">
    <property type="component" value="Unassembled WGS sequence"/>
</dbReference>
<comment type="caution">
    <text evidence="15">The sequence shown here is derived from an EMBL/GenBank/DDBJ whole genome shotgun (WGS) entry which is preliminary data.</text>
</comment>
<protein>
    <recommendedName>
        <fullName evidence="12">RNA polymerase II subunit B1 CTD phosphatase RPAP2 homolog</fullName>
        <ecNumber evidence="12">3.1.3.16</ecNumber>
    </recommendedName>
</protein>
<dbReference type="EMBL" id="JAHFYH010000070">
    <property type="protein sequence ID" value="KAH0215644.1"/>
    <property type="molecule type" value="Genomic_DNA"/>
</dbReference>
<comment type="subcellular location">
    <subcellularLocation>
        <location evidence="1 12">Nucleus</location>
    </subcellularLocation>
</comment>
<feature type="compositionally biased region" description="Low complexity" evidence="13">
    <location>
        <begin position="17"/>
        <end position="34"/>
    </location>
</feature>
<accession>A0A9P8K5T5</accession>
<proteinExistence type="inferred from homology"/>